<dbReference type="EMBL" id="CP097478">
    <property type="protein sequence ID" value="USS92947.1"/>
    <property type="molecule type" value="Genomic_DNA"/>
</dbReference>
<evidence type="ECO:0000256" key="2">
    <source>
        <dbReference type="SAM" id="Phobius"/>
    </source>
</evidence>
<evidence type="ECO:0000256" key="1">
    <source>
        <dbReference type="SAM" id="MobiDB-lite"/>
    </source>
</evidence>
<keyword evidence="2" id="KW-0812">Transmembrane</keyword>
<proteinExistence type="predicted"/>
<evidence type="ECO:0000313" key="4">
    <source>
        <dbReference type="Proteomes" id="UP001057532"/>
    </source>
</evidence>
<accession>A0ABY5C2E5</accession>
<evidence type="ECO:0000313" key="3">
    <source>
        <dbReference type="EMBL" id="USS92947.1"/>
    </source>
</evidence>
<feature type="transmembrane region" description="Helical" evidence="2">
    <location>
        <begin position="14"/>
        <end position="35"/>
    </location>
</feature>
<sequence>MMQQLKHLLTPTKLVVSAAVLILAGLITWNVSIFSQRQTAEKKVRATQQKIDKVSKEFVPKYKQTEKKAKQEFQATHQDPLNAND</sequence>
<keyword evidence="4" id="KW-1185">Reference proteome</keyword>
<feature type="region of interest" description="Disordered" evidence="1">
    <location>
        <begin position="63"/>
        <end position="85"/>
    </location>
</feature>
<name>A0ABY5C2E5_9LACO</name>
<dbReference type="Proteomes" id="UP001057532">
    <property type="component" value="Chromosome"/>
</dbReference>
<reference evidence="3" key="1">
    <citation type="submission" date="2022-05" db="EMBL/GenBank/DDBJ databases">
        <authorList>
            <person name="Oliphant S.A."/>
            <person name="Watson-Haigh N.S."/>
            <person name="Sumby K.M."/>
            <person name="Gardner J.M."/>
            <person name="Jiranek V."/>
        </authorList>
    </citation>
    <scope>NUCLEOTIDE SEQUENCE</scope>
    <source>
        <strain evidence="3">Ru20-1</strain>
    </source>
</reference>
<keyword evidence="2" id="KW-0472">Membrane</keyword>
<gene>
    <name evidence="3" type="ORF">M8332_04880</name>
</gene>
<organism evidence="3 4">
    <name type="scientific">Fructilactobacillus ixorae</name>
    <dbReference type="NCBI Taxonomy" id="1750535"/>
    <lineage>
        <taxon>Bacteria</taxon>
        <taxon>Bacillati</taxon>
        <taxon>Bacillota</taxon>
        <taxon>Bacilli</taxon>
        <taxon>Lactobacillales</taxon>
        <taxon>Lactobacillaceae</taxon>
        <taxon>Fructilactobacillus</taxon>
    </lineage>
</organism>
<keyword evidence="2" id="KW-1133">Transmembrane helix</keyword>
<feature type="compositionally biased region" description="Polar residues" evidence="1">
    <location>
        <begin position="73"/>
        <end position="85"/>
    </location>
</feature>
<dbReference type="RefSeq" id="WP_252779717.1">
    <property type="nucleotide sequence ID" value="NZ_CP097478.1"/>
</dbReference>
<protein>
    <submittedName>
        <fullName evidence="3">Uncharacterized protein</fullName>
    </submittedName>
</protein>